<dbReference type="AlphaFoldDB" id="A0A7S2JM10"/>
<dbReference type="EMBL" id="HBGX01000329">
    <property type="protein sequence ID" value="CAD9550084.1"/>
    <property type="molecule type" value="Transcribed_RNA"/>
</dbReference>
<dbReference type="PANTHER" id="PTHR34407:SF1">
    <property type="entry name" value="SGNH HYDROLASE-TYPE ESTERASE DOMAIN-CONTAINING PROTEIN"/>
    <property type="match status" value="1"/>
</dbReference>
<accession>A0A7S2JM10</accession>
<dbReference type="PANTHER" id="PTHR34407">
    <property type="entry name" value="EXPRESSED PROTEIN"/>
    <property type="match status" value="1"/>
</dbReference>
<dbReference type="CDD" id="cd00229">
    <property type="entry name" value="SGNH_hydrolase"/>
    <property type="match status" value="1"/>
</dbReference>
<organism evidence="2">
    <name type="scientific">Cyanoptyche gloeocystis</name>
    <dbReference type="NCBI Taxonomy" id="77922"/>
    <lineage>
        <taxon>Eukaryota</taxon>
        <taxon>Glaucocystophyceae</taxon>
        <taxon>Glaucocystophyceae incertae sedis</taxon>
        <taxon>Cyanoptyche</taxon>
    </lineage>
</organism>
<dbReference type="Gene3D" id="3.40.50.1110">
    <property type="entry name" value="SGNH hydrolase"/>
    <property type="match status" value="1"/>
</dbReference>
<evidence type="ECO:0000313" key="2">
    <source>
        <dbReference type="EMBL" id="CAD9550084.1"/>
    </source>
</evidence>
<feature type="region of interest" description="Disordered" evidence="1">
    <location>
        <begin position="81"/>
        <end position="103"/>
    </location>
</feature>
<sequence length="564" mass="61513">MRQPALRQSRVTGHAVFPWFGRPRRAAFLGALLALLFLLIASTRLLLSSTPRPEYKSEPDRSASAPASGAGYLKHIDSIAKPPPTVATQHAPRSGAETESAPGPAALRKYSCRPFPLVTAPTNCSQGAHLGPAKTSVPPTALSPGCSIGAAQDWTPPLWSIESDPRLQLFKEATPATMRASLVRLGHFGPATARMCEMLANQSLPNAQAQVVVCFVGGSVCAYNDFPGRTVAALRRLYPKLAGRFVLEVAATPGCGPDYMSFCVEHHARRCDIAVLDENVNDVQSVNATSFERLVRKMVEYTRGAVMVYYHCGNEPGFLLRGNIDAQEKVSSHYNLPAVALWPVREAVPLDGRNKGLYYTDKVHPTPKLADLMGELVAALLVHYEKLVCPGLASLMAKYKDRKAELDEFLGLQTEKAPLHFGVPAKSSDTKCWTALGGEELRNFVPEKVEGDWFYHTDATTWSHGKWGFLSKVVNSTISFRIEGCPKFLVLFFVKGWSDDYGAADVYIDSIHVGLVEAQWEKPFTLASQIVFETATNGSFVLKVINRGMGKAKTFKVLGAACDS</sequence>
<dbReference type="SUPFAM" id="SSF52266">
    <property type="entry name" value="SGNH hydrolase"/>
    <property type="match status" value="1"/>
</dbReference>
<protein>
    <submittedName>
        <fullName evidence="2">Uncharacterized protein</fullName>
    </submittedName>
</protein>
<evidence type="ECO:0000256" key="1">
    <source>
        <dbReference type="SAM" id="MobiDB-lite"/>
    </source>
</evidence>
<name>A0A7S2JM10_9EUKA</name>
<gene>
    <name evidence="2" type="ORF">CGLO1086_LOCUS157</name>
</gene>
<reference evidence="2" key="1">
    <citation type="submission" date="2021-01" db="EMBL/GenBank/DDBJ databases">
        <authorList>
            <person name="Corre E."/>
            <person name="Pelletier E."/>
            <person name="Niang G."/>
            <person name="Scheremetjew M."/>
            <person name="Finn R."/>
            <person name="Kale V."/>
            <person name="Holt S."/>
            <person name="Cochrane G."/>
            <person name="Meng A."/>
            <person name="Brown T."/>
            <person name="Cohen L."/>
        </authorList>
    </citation>
    <scope>NUCLEOTIDE SEQUENCE</scope>
    <source>
        <strain evidence="2">SAG4.97</strain>
    </source>
</reference>
<dbReference type="InterPro" id="IPR036514">
    <property type="entry name" value="SGNH_hydro_sf"/>
</dbReference>
<proteinExistence type="predicted"/>